<sequence length="186" mass="21076">MNEKPTKKRWTVIFAFAVPFLVIVLAALFFIGPLLGFSPMDSIKNTLGFNTNNQAENEWQKKYEQLEGELLDLQTQLQELSNELEVKNAELAEAQGQLDDIKENEDEAIVNVETENMLEEGNLTAVLKTYQQMTPKRAAALLDEMNEEEAYRHVAAMKDQLRGSILAKMPEEKAARFLERLAQEGG</sequence>
<feature type="transmembrane region" description="Helical" evidence="2">
    <location>
        <begin position="12"/>
        <end position="35"/>
    </location>
</feature>
<dbReference type="RefSeq" id="WP_073304206.1">
    <property type="nucleotide sequence ID" value="NZ_BOQQ01000003.1"/>
</dbReference>
<dbReference type="Proteomes" id="UP000216207">
    <property type="component" value="Unassembled WGS sequence"/>
</dbReference>
<dbReference type="SUPFAM" id="SSF158791">
    <property type="entry name" value="MgtE N-terminal domain-like"/>
    <property type="match status" value="1"/>
</dbReference>
<keyword evidence="2" id="KW-0472">Membrane</keyword>
<accession>A0A268P3R5</accession>
<evidence type="ECO:0000256" key="1">
    <source>
        <dbReference type="SAM" id="Coils"/>
    </source>
</evidence>
<keyword evidence="2" id="KW-0812">Transmembrane</keyword>
<feature type="coiled-coil region" evidence="1">
    <location>
        <begin position="56"/>
        <end position="111"/>
    </location>
</feature>
<dbReference type="Gene3D" id="1.25.60.10">
    <property type="entry name" value="MgtE N-terminal domain-like"/>
    <property type="match status" value="1"/>
</dbReference>
<dbReference type="InterPro" id="IPR038076">
    <property type="entry name" value="MgtE_N_sf"/>
</dbReference>
<dbReference type="AlphaFoldDB" id="A0A268P3R5"/>
<proteinExistence type="predicted"/>
<dbReference type="EMBL" id="NPCC01000005">
    <property type="protein sequence ID" value="PAE90159.1"/>
    <property type="molecule type" value="Genomic_DNA"/>
</dbReference>
<feature type="domain" description="Magnesium transporter MgtE intracellular" evidence="3">
    <location>
        <begin position="117"/>
        <end position="181"/>
    </location>
</feature>
<evidence type="ECO:0000313" key="5">
    <source>
        <dbReference type="Proteomes" id="UP000216207"/>
    </source>
</evidence>
<keyword evidence="2" id="KW-1133">Transmembrane helix</keyword>
<keyword evidence="1" id="KW-0175">Coiled coil</keyword>
<organism evidence="4 5">
    <name type="scientific">Shouchella clausii</name>
    <name type="common">Alkalihalobacillus clausii</name>
    <dbReference type="NCBI Taxonomy" id="79880"/>
    <lineage>
        <taxon>Bacteria</taxon>
        <taxon>Bacillati</taxon>
        <taxon>Bacillota</taxon>
        <taxon>Bacilli</taxon>
        <taxon>Bacillales</taxon>
        <taxon>Bacillaceae</taxon>
        <taxon>Shouchella</taxon>
    </lineage>
</organism>
<protein>
    <recommendedName>
        <fullName evidence="3">Magnesium transporter MgtE intracellular domain-containing protein</fullName>
    </recommendedName>
</protein>
<comment type="caution">
    <text evidence="4">The sequence shown here is derived from an EMBL/GenBank/DDBJ whole genome shotgun (WGS) entry which is preliminary data.</text>
</comment>
<name>A0A268P3R5_SHOCL</name>
<gene>
    <name evidence="4" type="ORF">CHH72_04030</name>
</gene>
<dbReference type="InterPro" id="IPR006668">
    <property type="entry name" value="Mg_transptr_MgtE_intracell_dom"/>
</dbReference>
<reference evidence="4 5" key="1">
    <citation type="submission" date="2017-07" db="EMBL/GenBank/DDBJ databases">
        <title>Isolation and whole genome analysis of endospore-forming bacteria from heroin.</title>
        <authorList>
            <person name="Kalinowski J."/>
            <person name="Ahrens B."/>
            <person name="Al-Dilaimi A."/>
            <person name="Winkler A."/>
            <person name="Wibberg D."/>
            <person name="Schleenbecker U."/>
            <person name="Ruckert C."/>
            <person name="Wolfel R."/>
            <person name="Grass G."/>
        </authorList>
    </citation>
    <scope>NUCLEOTIDE SEQUENCE [LARGE SCALE GENOMIC DNA]</scope>
    <source>
        <strain evidence="4 5">7539</strain>
    </source>
</reference>
<dbReference type="Pfam" id="PF03448">
    <property type="entry name" value="MgtE_N"/>
    <property type="match status" value="1"/>
</dbReference>
<evidence type="ECO:0000313" key="4">
    <source>
        <dbReference type="EMBL" id="PAE90159.1"/>
    </source>
</evidence>
<evidence type="ECO:0000259" key="3">
    <source>
        <dbReference type="Pfam" id="PF03448"/>
    </source>
</evidence>
<evidence type="ECO:0000256" key="2">
    <source>
        <dbReference type="SAM" id="Phobius"/>
    </source>
</evidence>